<proteinExistence type="predicted"/>
<feature type="region of interest" description="Disordered" evidence="1">
    <location>
        <begin position="64"/>
        <end position="84"/>
    </location>
</feature>
<evidence type="ECO:0008006" key="4">
    <source>
        <dbReference type="Google" id="ProtNLM"/>
    </source>
</evidence>
<evidence type="ECO:0000313" key="3">
    <source>
        <dbReference type="Proteomes" id="UP001642520"/>
    </source>
</evidence>
<name>A0ABP1PHN8_XYLVO</name>
<protein>
    <recommendedName>
        <fullName evidence="4">Apoptosis regulatory protein Siva</fullName>
    </recommendedName>
</protein>
<keyword evidence="3" id="KW-1185">Reference proteome</keyword>
<dbReference type="PANTHER" id="PTHR14365">
    <property type="entry name" value="APOPTOSIS REGULATORY PROTEIN SIVA"/>
    <property type="match status" value="1"/>
</dbReference>
<reference evidence="2 3" key="1">
    <citation type="submission" date="2024-08" db="EMBL/GenBank/DDBJ databases">
        <authorList>
            <person name="Will J Nash"/>
            <person name="Angela Man"/>
            <person name="Seanna McTaggart"/>
            <person name="Kendall Baker"/>
            <person name="Tom Barker"/>
            <person name="Leah Catchpole"/>
            <person name="Alex Durrant"/>
            <person name="Karim Gharbi"/>
            <person name="Naomi Irish"/>
            <person name="Gemy Kaithakottil"/>
            <person name="Debby Ku"/>
            <person name="Aaliyah Providence"/>
            <person name="Felix Shaw"/>
            <person name="David Swarbreck"/>
            <person name="Chris Watkins"/>
            <person name="Ann M. McCartney"/>
            <person name="Giulio Formenti"/>
            <person name="Alice Mouton"/>
            <person name="Noel Vella"/>
            <person name="Bjorn M von Reumont"/>
            <person name="Adriana Vella"/>
            <person name="Wilfried Haerty"/>
        </authorList>
    </citation>
    <scope>NUCLEOTIDE SEQUENCE [LARGE SCALE GENOMIC DNA]</scope>
</reference>
<dbReference type="Pfam" id="PF05458">
    <property type="entry name" value="Siva"/>
    <property type="match status" value="1"/>
</dbReference>
<sequence>MPKRPCPFEDNLLPQLKVHVGQKQVDNGVSSKERMKDVYGKTMDLLKEGVKTLSRRLNSSMELNSLDIPSSKMPSTSKSRNERNSKQMVLNGKLELLGIDKAIKDIQPKYDLCECNRVIDQSMFSKCSYCDQVLCNTCLIECIRCSELFCQNCCLPVYDQEERNKCLNCYR</sequence>
<evidence type="ECO:0000313" key="2">
    <source>
        <dbReference type="EMBL" id="CAL7952442.1"/>
    </source>
</evidence>
<accession>A0ABP1PHN8</accession>
<evidence type="ECO:0000256" key="1">
    <source>
        <dbReference type="SAM" id="MobiDB-lite"/>
    </source>
</evidence>
<gene>
    <name evidence="2" type="ORF">XYLVIOL_LOCUS11071</name>
</gene>
<dbReference type="EMBL" id="CAXAJV020001301">
    <property type="protein sequence ID" value="CAL7952442.1"/>
    <property type="molecule type" value="Genomic_DNA"/>
</dbReference>
<dbReference type="Proteomes" id="UP001642520">
    <property type="component" value="Unassembled WGS sequence"/>
</dbReference>
<comment type="caution">
    <text evidence="2">The sequence shown here is derived from an EMBL/GenBank/DDBJ whole genome shotgun (WGS) entry which is preliminary data.</text>
</comment>
<dbReference type="PANTHER" id="PTHR14365:SF1">
    <property type="entry name" value="APOPTOSIS REGULATORY PROTEIN SIVA"/>
    <property type="match status" value="1"/>
</dbReference>
<dbReference type="InterPro" id="IPR022773">
    <property type="entry name" value="Siva"/>
</dbReference>
<organism evidence="2 3">
    <name type="scientific">Xylocopa violacea</name>
    <name type="common">Violet carpenter bee</name>
    <name type="synonym">Apis violacea</name>
    <dbReference type="NCBI Taxonomy" id="135666"/>
    <lineage>
        <taxon>Eukaryota</taxon>
        <taxon>Metazoa</taxon>
        <taxon>Ecdysozoa</taxon>
        <taxon>Arthropoda</taxon>
        <taxon>Hexapoda</taxon>
        <taxon>Insecta</taxon>
        <taxon>Pterygota</taxon>
        <taxon>Neoptera</taxon>
        <taxon>Endopterygota</taxon>
        <taxon>Hymenoptera</taxon>
        <taxon>Apocrita</taxon>
        <taxon>Aculeata</taxon>
        <taxon>Apoidea</taxon>
        <taxon>Anthophila</taxon>
        <taxon>Apidae</taxon>
        <taxon>Xylocopa</taxon>
        <taxon>Xylocopa</taxon>
    </lineage>
</organism>